<evidence type="ECO:0000259" key="7">
    <source>
        <dbReference type="Pfam" id="PF02656"/>
    </source>
</evidence>
<evidence type="ECO:0000256" key="2">
    <source>
        <dbReference type="ARBA" id="ARBA00022692"/>
    </source>
</evidence>
<proteinExistence type="predicted"/>
<evidence type="ECO:0000256" key="1">
    <source>
        <dbReference type="ARBA" id="ARBA00004127"/>
    </source>
</evidence>
<accession>A0ABS5U1Y2</accession>
<name>A0ABS5U1Y2_9CELL</name>
<protein>
    <submittedName>
        <fullName evidence="8">DUF202 domain-containing protein</fullName>
    </submittedName>
</protein>
<dbReference type="Pfam" id="PF02656">
    <property type="entry name" value="DUF202"/>
    <property type="match status" value="1"/>
</dbReference>
<evidence type="ECO:0000256" key="4">
    <source>
        <dbReference type="ARBA" id="ARBA00023136"/>
    </source>
</evidence>
<evidence type="ECO:0000313" key="8">
    <source>
        <dbReference type="EMBL" id="MBT0995395.1"/>
    </source>
</evidence>
<keyword evidence="3 6" id="KW-1133">Transmembrane helix</keyword>
<dbReference type="RefSeq" id="WP_214352310.1">
    <property type="nucleotide sequence ID" value="NZ_JAHBOH010000002.1"/>
</dbReference>
<feature type="region of interest" description="Disordered" evidence="5">
    <location>
        <begin position="1"/>
        <end position="32"/>
    </location>
</feature>
<evidence type="ECO:0000256" key="3">
    <source>
        <dbReference type="ARBA" id="ARBA00022989"/>
    </source>
</evidence>
<dbReference type="EMBL" id="JAHBOH010000002">
    <property type="protein sequence ID" value="MBT0995395.1"/>
    <property type="molecule type" value="Genomic_DNA"/>
</dbReference>
<evidence type="ECO:0000313" key="9">
    <source>
        <dbReference type="Proteomes" id="UP000722125"/>
    </source>
</evidence>
<sequence>MTPPDEPGHPLPSRTDPPSTSAGPAQEAGLARERTRLSWRRTALGLAAGSVGAGKLLETMVGPAAWTLTLAGFVAASLVVVAAMRRHLPDVPATYLGGRLVAVVAGTLTVLGLVALVALASRDVPVL</sequence>
<keyword evidence="2 6" id="KW-0812">Transmembrane</keyword>
<feature type="transmembrane region" description="Helical" evidence="6">
    <location>
        <begin position="64"/>
        <end position="84"/>
    </location>
</feature>
<feature type="transmembrane region" description="Helical" evidence="6">
    <location>
        <begin position="96"/>
        <end position="120"/>
    </location>
</feature>
<gene>
    <name evidence="8" type="ORF">KIN34_13985</name>
</gene>
<dbReference type="InterPro" id="IPR003807">
    <property type="entry name" value="DUF202"/>
</dbReference>
<keyword evidence="9" id="KW-1185">Reference proteome</keyword>
<evidence type="ECO:0000256" key="5">
    <source>
        <dbReference type="SAM" id="MobiDB-lite"/>
    </source>
</evidence>
<organism evidence="8 9">
    <name type="scientific">Cellulomonas fulva</name>
    <dbReference type="NCBI Taxonomy" id="2835530"/>
    <lineage>
        <taxon>Bacteria</taxon>
        <taxon>Bacillati</taxon>
        <taxon>Actinomycetota</taxon>
        <taxon>Actinomycetes</taxon>
        <taxon>Micrococcales</taxon>
        <taxon>Cellulomonadaceae</taxon>
        <taxon>Cellulomonas</taxon>
    </lineage>
</organism>
<evidence type="ECO:0000256" key="6">
    <source>
        <dbReference type="SAM" id="Phobius"/>
    </source>
</evidence>
<comment type="subcellular location">
    <subcellularLocation>
        <location evidence="1">Endomembrane system</location>
        <topology evidence="1">Multi-pass membrane protein</topology>
    </subcellularLocation>
</comment>
<feature type="domain" description="DUF202" evidence="7">
    <location>
        <begin position="29"/>
        <end position="88"/>
    </location>
</feature>
<keyword evidence="4 6" id="KW-0472">Membrane</keyword>
<dbReference type="Proteomes" id="UP000722125">
    <property type="component" value="Unassembled WGS sequence"/>
</dbReference>
<comment type="caution">
    <text evidence="8">The sequence shown here is derived from an EMBL/GenBank/DDBJ whole genome shotgun (WGS) entry which is preliminary data.</text>
</comment>
<reference evidence="8 9" key="1">
    <citation type="submission" date="2021-05" db="EMBL/GenBank/DDBJ databases">
        <title>Description of Cellulomonas sp. DKR-3 sp. nov.</title>
        <authorList>
            <person name="Dahal R.H."/>
            <person name="Chaudhary D.K."/>
        </authorList>
    </citation>
    <scope>NUCLEOTIDE SEQUENCE [LARGE SCALE GENOMIC DNA]</scope>
    <source>
        <strain evidence="8 9">DKR-3</strain>
    </source>
</reference>